<feature type="transmembrane region" description="Helical" evidence="1">
    <location>
        <begin position="189"/>
        <end position="212"/>
    </location>
</feature>
<evidence type="ECO:0000313" key="3">
    <source>
        <dbReference type="EMBL" id="SKB45499.1"/>
    </source>
</evidence>
<evidence type="ECO:0000256" key="1">
    <source>
        <dbReference type="SAM" id="Phobius"/>
    </source>
</evidence>
<feature type="transmembrane region" description="Helical" evidence="1">
    <location>
        <begin position="38"/>
        <end position="62"/>
    </location>
</feature>
<feature type="transmembrane region" description="Helical" evidence="1">
    <location>
        <begin position="136"/>
        <end position="158"/>
    </location>
</feature>
<reference evidence="4" key="1">
    <citation type="submission" date="2017-02" db="EMBL/GenBank/DDBJ databases">
        <authorList>
            <person name="Varghese N."/>
            <person name="Submissions S."/>
        </authorList>
    </citation>
    <scope>NUCLEOTIDE SEQUENCE [LARGE SCALE GENOMIC DNA]</scope>
    <source>
        <strain evidence="4">DSM 22385</strain>
    </source>
</reference>
<feature type="domain" description="Acyltransferase 3" evidence="2">
    <location>
        <begin position="6"/>
        <end position="338"/>
    </location>
</feature>
<organism evidence="3 4">
    <name type="scientific">Daejeonella lutea</name>
    <dbReference type="NCBI Taxonomy" id="572036"/>
    <lineage>
        <taxon>Bacteria</taxon>
        <taxon>Pseudomonadati</taxon>
        <taxon>Bacteroidota</taxon>
        <taxon>Sphingobacteriia</taxon>
        <taxon>Sphingobacteriales</taxon>
        <taxon>Sphingobacteriaceae</taxon>
        <taxon>Daejeonella</taxon>
    </lineage>
</organism>
<keyword evidence="4" id="KW-1185">Reference proteome</keyword>
<dbReference type="PANTHER" id="PTHR23028:SF131">
    <property type="entry name" value="BLR2367 PROTEIN"/>
    <property type="match status" value="1"/>
</dbReference>
<accession>A0A1T5BEP0</accession>
<dbReference type="Proteomes" id="UP000189981">
    <property type="component" value="Unassembled WGS sequence"/>
</dbReference>
<feature type="transmembrane region" description="Helical" evidence="1">
    <location>
        <begin position="279"/>
        <end position="299"/>
    </location>
</feature>
<dbReference type="GO" id="GO:0016747">
    <property type="term" value="F:acyltransferase activity, transferring groups other than amino-acyl groups"/>
    <property type="evidence" value="ECO:0007669"/>
    <property type="project" value="InterPro"/>
</dbReference>
<dbReference type="InterPro" id="IPR002656">
    <property type="entry name" value="Acyl_transf_3_dom"/>
</dbReference>
<keyword evidence="3" id="KW-0808">Transferase</keyword>
<dbReference type="RefSeq" id="WP_079701992.1">
    <property type="nucleotide sequence ID" value="NZ_FUYR01000001.1"/>
</dbReference>
<feature type="transmembrane region" description="Helical" evidence="1">
    <location>
        <begin position="7"/>
        <end position="26"/>
    </location>
</feature>
<dbReference type="GO" id="GO:0016787">
    <property type="term" value="F:hydrolase activity"/>
    <property type="evidence" value="ECO:0007669"/>
    <property type="project" value="UniProtKB-KW"/>
</dbReference>
<feature type="transmembrane region" description="Helical" evidence="1">
    <location>
        <begin position="319"/>
        <end position="342"/>
    </location>
</feature>
<keyword evidence="3" id="KW-0378">Hydrolase</keyword>
<dbReference type="STRING" id="572036.SAMN05661099_1526"/>
<keyword evidence="1" id="KW-0472">Membrane</keyword>
<evidence type="ECO:0000313" key="4">
    <source>
        <dbReference type="Proteomes" id="UP000189981"/>
    </source>
</evidence>
<keyword evidence="1" id="KW-0812">Transmembrane</keyword>
<dbReference type="InterPro" id="IPR050879">
    <property type="entry name" value="Acyltransferase_3"/>
</dbReference>
<keyword evidence="1" id="KW-1133">Transmembrane helix</keyword>
<feature type="transmembrane region" description="Helical" evidence="1">
    <location>
        <begin position="83"/>
        <end position="100"/>
    </location>
</feature>
<feature type="transmembrane region" description="Helical" evidence="1">
    <location>
        <begin position="165"/>
        <end position="183"/>
    </location>
</feature>
<feature type="transmembrane region" description="Helical" evidence="1">
    <location>
        <begin position="249"/>
        <end position="267"/>
    </location>
</feature>
<protein>
    <submittedName>
        <fullName evidence="3">Peptidoglycan/LPS O-acetylase OafA/YrhL, contains acyltransferase and SGNH-hydrolase domains</fullName>
    </submittedName>
</protein>
<feature type="transmembrane region" description="Helical" evidence="1">
    <location>
        <begin position="224"/>
        <end position="243"/>
    </location>
</feature>
<dbReference type="GO" id="GO:0016020">
    <property type="term" value="C:membrane"/>
    <property type="evidence" value="ECO:0007669"/>
    <property type="project" value="TreeGrafter"/>
</dbReference>
<proteinExistence type="predicted"/>
<dbReference type="PANTHER" id="PTHR23028">
    <property type="entry name" value="ACETYLTRANSFERASE"/>
    <property type="match status" value="1"/>
</dbReference>
<sequence length="367" mass="42363">MKFTLIQVFRGIAAMLVVMHHLIANSKSHLNYIPYNNFFNWGFVGVDFFFVLSGFIITYVHFDDLKSDGINSWNFFKKRFIRIYPIYWIIAILFVAVYFINTPQFMVDEGLTMDFTSPPVVKMLTESFLLLPNPDIRLVGVAWTLSYEMLFYIVFGICITYGFGFSRIIAALWVCLILLYTWAKTPGGIYPDFFFNILILEFLMGCMVAYFIRSKVVVPAKYIMPLLVILLILLTQTMHINGLVFFRDIVTVTLMGLFFSLITYLAVRFDQTNTSVKFPAFLILIGDASYSIYLSHNMLLSALTRIYALINPQSSGKEFLPVVVTFIFLLAVFIGVLIHLYVEKKLLRYFNRKFFPQKGRVTANAMA</sequence>
<evidence type="ECO:0000259" key="2">
    <source>
        <dbReference type="Pfam" id="PF01757"/>
    </source>
</evidence>
<dbReference type="Pfam" id="PF01757">
    <property type="entry name" value="Acyl_transf_3"/>
    <property type="match status" value="1"/>
</dbReference>
<gene>
    <name evidence="3" type="ORF">SAMN05661099_1526</name>
</gene>
<dbReference type="OrthoDB" id="290051at2"/>
<dbReference type="GO" id="GO:0000271">
    <property type="term" value="P:polysaccharide biosynthetic process"/>
    <property type="evidence" value="ECO:0007669"/>
    <property type="project" value="TreeGrafter"/>
</dbReference>
<name>A0A1T5BEP0_9SPHI</name>
<keyword evidence="3" id="KW-0012">Acyltransferase</keyword>
<dbReference type="AlphaFoldDB" id="A0A1T5BEP0"/>
<dbReference type="EMBL" id="FUYR01000001">
    <property type="protein sequence ID" value="SKB45499.1"/>
    <property type="molecule type" value="Genomic_DNA"/>
</dbReference>